<proteinExistence type="predicted"/>
<reference evidence="2" key="2">
    <citation type="submission" date="2021-04" db="EMBL/GenBank/DDBJ databases">
        <authorList>
            <person name="Gilroy R."/>
        </authorList>
    </citation>
    <scope>NUCLEOTIDE SEQUENCE</scope>
    <source>
        <strain evidence="2">1719</strain>
    </source>
</reference>
<feature type="region of interest" description="Disordered" evidence="1">
    <location>
        <begin position="1"/>
        <end position="49"/>
    </location>
</feature>
<dbReference type="EMBL" id="DXEZ01000302">
    <property type="protein sequence ID" value="HIX55477.1"/>
    <property type="molecule type" value="Genomic_DNA"/>
</dbReference>
<gene>
    <name evidence="2" type="ORF">H9853_10670</name>
</gene>
<organism evidence="2 3">
    <name type="scientific">Candidatus Sphingobacterium stercoripullorum</name>
    <dbReference type="NCBI Taxonomy" id="2838759"/>
    <lineage>
        <taxon>Bacteria</taxon>
        <taxon>Pseudomonadati</taxon>
        <taxon>Bacteroidota</taxon>
        <taxon>Sphingobacteriia</taxon>
        <taxon>Sphingobacteriales</taxon>
        <taxon>Sphingobacteriaceae</taxon>
        <taxon>Sphingobacterium</taxon>
    </lineage>
</organism>
<comment type="caution">
    <text evidence="2">The sequence shown here is derived from an EMBL/GenBank/DDBJ whole genome shotgun (WGS) entry which is preliminary data.</text>
</comment>
<dbReference type="Proteomes" id="UP000824156">
    <property type="component" value="Unassembled WGS sequence"/>
</dbReference>
<feature type="compositionally biased region" description="Basic and acidic residues" evidence="1">
    <location>
        <begin position="26"/>
        <end position="47"/>
    </location>
</feature>
<accession>A0A9D2AZ18</accession>
<sequence>MTRTVRNLDDLTKQKISNAMKLKHQQRSESEKRQTAEKQSEAMKDYWSRIPKINDASSITLDKD</sequence>
<evidence type="ECO:0000256" key="1">
    <source>
        <dbReference type="SAM" id="MobiDB-lite"/>
    </source>
</evidence>
<feature type="compositionally biased region" description="Basic and acidic residues" evidence="1">
    <location>
        <begin position="1"/>
        <end position="13"/>
    </location>
</feature>
<reference evidence="2" key="1">
    <citation type="journal article" date="2021" name="PeerJ">
        <title>Extensive microbial diversity within the chicken gut microbiome revealed by metagenomics and culture.</title>
        <authorList>
            <person name="Gilroy R."/>
            <person name="Ravi A."/>
            <person name="Getino M."/>
            <person name="Pursley I."/>
            <person name="Horton D.L."/>
            <person name="Alikhan N.F."/>
            <person name="Baker D."/>
            <person name="Gharbi K."/>
            <person name="Hall N."/>
            <person name="Watson M."/>
            <person name="Adriaenssens E.M."/>
            <person name="Foster-Nyarko E."/>
            <person name="Jarju S."/>
            <person name="Secka A."/>
            <person name="Antonio M."/>
            <person name="Oren A."/>
            <person name="Chaudhuri R.R."/>
            <person name="La Ragione R."/>
            <person name="Hildebrand F."/>
            <person name="Pallen M.J."/>
        </authorList>
    </citation>
    <scope>NUCLEOTIDE SEQUENCE</scope>
    <source>
        <strain evidence="2">1719</strain>
    </source>
</reference>
<dbReference type="AlphaFoldDB" id="A0A9D2AZ18"/>
<name>A0A9D2AZ18_9SPHI</name>
<evidence type="ECO:0000313" key="3">
    <source>
        <dbReference type="Proteomes" id="UP000824156"/>
    </source>
</evidence>
<protein>
    <submittedName>
        <fullName evidence="2">Uncharacterized protein</fullName>
    </submittedName>
</protein>
<evidence type="ECO:0000313" key="2">
    <source>
        <dbReference type="EMBL" id="HIX55477.1"/>
    </source>
</evidence>